<evidence type="ECO:0000256" key="1">
    <source>
        <dbReference type="ARBA" id="ARBA00004442"/>
    </source>
</evidence>
<gene>
    <name evidence="6" type="ORF">WJU22_19705</name>
</gene>
<feature type="region of interest" description="Disordered" evidence="4">
    <location>
        <begin position="777"/>
        <end position="798"/>
    </location>
</feature>
<keyword evidence="7" id="KW-1185">Reference proteome</keyword>
<dbReference type="SUPFAM" id="SSF56935">
    <property type="entry name" value="Porins"/>
    <property type="match status" value="1"/>
</dbReference>
<dbReference type="Pfam" id="PF14905">
    <property type="entry name" value="OMP_b-brl_3"/>
    <property type="match status" value="1"/>
</dbReference>
<evidence type="ECO:0000259" key="5">
    <source>
        <dbReference type="Pfam" id="PF14905"/>
    </source>
</evidence>
<dbReference type="PANTHER" id="PTHR40980">
    <property type="entry name" value="PLUG DOMAIN-CONTAINING PROTEIN"/>
    <property type="match status" value="1"/>
</dbReference>
<dbReference type="Gene3D" id="2.60.40.1120">
    <property type="entry name" value="Carboxypeptidase-like, regulatory domain"/>
    <property type="match status" value="1"/>
</dbReference>
<dbReference type="Gene3D" id="2.170.130.10">
    <property type="entry name" value="TonB-dependent receptor, plug domain"/>
    <property type="match status" value="1"/>
</dbReference>
<keyword evidence="2" id="KW-0472">Membrane</keyword>
<dbReference type="InterPro" id="IPR036942">
    <property type="entry name" value="Beta-barrel_TonB_sf"/>
</dbReference>
<dbReference type="PANTHER" id="PTHR40980:SF4">
    <property type="entry name" value="TONB-DEPENDENT RECEPTOR-LIKE BETA-BARREL DOMAIN-CONTAINING PROTEIN"/>
    <property type="match status" value="1"/>
</dbReference>
<proteinExistence type="predicted"/>
<evidence type="ECO:0000313" key="7">
    <source>
        <dbReference type="Proteomes" id="UP001449657"/>
    </source>
</evidence>
<dbReference type="SUPFAM" id="SSF49452">
    <property type="entry name" value="Starch-binding domain-like"/>
    <property type="match status" value="1"/>
</dbReference>
<dbReference type="Proteomes" id="UP001449657">
    <property type="component" value="Chromosome"/>
</dbReference>
<protein>
    <submittedName>
        <fullName evidence="6">Outer membrane beta-barrel protein</fullName>
    </submittedName>
</protein>
<dbReference type="Gene3D" id="2.40.170.20">
    <property type="entry name" value="TonB-dependent receptor, beta-barrel domain"/>
    <property type="match status" value="1"/>
</dbReference>
<evidence type="ECO:0000256" key="4">
    <source>
        <dbReference type="SAM" id="MobiDB-lite"/>
    </source>
</evidence>
<organism evidence="6 7">
    <name type="scientific">Chitinophaga caseinilytica</name>
    <dbReference type="NCBI Taxonomy" id="2267521"/>
    <lineage>
        <taxon>Bacteria</taxon>
        <taxon>Pseudomonadati</taxon>
        <taxon>Bacteroidota</taxon>
        <taxon>Chitinophagia</taxon>
        <taxon>Chitinophagales</taxon>
        <taxon>Chitinophagaceae</taxon>
        <taxon>Chitinophaga</taxon>
    </lineage>
</organism>
<reference evidence="6 7" key="1">
    <citation type="submission" date="2024-03" db="EMBL/GenBank/DDBJ databases">
        <title>Chitinophaga caseinilytica sp. nov., a casein hydrolysing bacterium isolated from forest soil.</title>
        <authorList>
            <person name="Lee D.S."/>
            <person name="Han D.M."/>
            <person name="Baek J.H."/>
            <person name="Choi D.G."/>
            <person name="Jeon J.H."/>
            <person name="Jeon C.O."/>
        </authorList>
    </citation>
    <scope>NUCLEOTIDE SEQUENCE [LARGE SCALE GENOMIC DNA]</scope>
    <source>
        <strain evidence="6 7">KACC 19118</strain>
    </source>
</reference>
<feature type="compositionally biased region" description="Basic and acidic residues" evidence="4">
    <location>
        <begin position="788"/>
        <end position="798"/>
    </location>
</feature>
<evidence type="ECO:0000256" key="2">
    <source>
        <dbReference type="ARBA" id="ARBA00023136"/>
    </source>
</evidence>
<evidence type="ECO:0000313" key="6">
    <source>
        <dbReference type="EMBL" id="WZN45126.1"/>
    </source>
</evidence>
<dbReference type="InterPro" id="IPR041700">
    <property type="entry name" value="OMP_b-brl_3"/>
</dbReference>
<dbReference type="InterPro" id="IPR037066">
    <property type="entry name" value="Plug_dom_sf"/>
</dbReference>
<comment type="subcellular location">
    <subcellularLocation>
        <location evidence="1">Cell outer membrane</location>
    </subcellularLocation>
</comment>
<sequence length="798" mass="89499">MMAWPAGSLAQVGGDIRGKVSGGEGFRPEEVIVQLLNAADKKLVKMEYADAQGNFRISGVRAGKYQVAIQHLAYNRYLSAEIVHSTATDLGEIRLEAAARQLREANVVAQKPLVQQQYDKTVLNVAGSISAAGSNALEVLEKAPGITVDQNDNIAMRGRQGVLVMIDGKQVPMSGQDLATYLRSLNAAQIDRIDLITNPSAKYDAAGNAGIIDIRLKKGRNNGTNGTVGLSLGQGVYAKVNPSLSINHRKGPFNYFASYNLGHRRDYNDLDIHRKFFTKEGVETGGNDYDNFFGFRFNTHNVRGGMDYQPNSRTTVGFAANAVINDGIVRSDSKAQSFDAAQAPTGRFNTLGNNDLHRRNYSFNVNFRRLLDTAGRELTSDLDYARYGSWEYQNYRTAYLDASNAPARQDFLLFGDLSGQLDIYSVKVDYVHPIKRWGMKLEGGIKSSWVRTDNDVSFFDRSHGGYDLDEGKSNRFIYKENINAAYLNGSGNWKKLSYQFGLRLEQTLANGRQVIHEETFDRDYVQLFPSGYLGYKFNDRHDLGVTLSRRIDRPSYRELNPFRVFLDPLTSSTGNPALRPEITASYELVYAFREIYTAKAGYSRTKDNVLSVLAPDVEPNSVLQTNRNLARYDYYHLTVGVPVTSIKWLNSSNTVVAYYGLYRGNLVDTDLNEGRVVFNFNTSNTITLDPKTTMEVNGNFQSRSWYGFLDIASNWQLGIGAQRQFWERKGSLKLNLSDVFLTGRVKAFTKLTGYSEAFRQFRDTRVLTLTFNYRFGGQQQGGPRRRTGGAEEEKRRAG</sequence>
<dbReference type="RefSeq" id="WP_341839880.1">
    <property type="nucleotide sequence ID" value="NZ_CP149792.1"/>
</dbReference>
<feature type="domain" description="Outer membrane protein beta-barrel" evidence="5">
    <location>
        <begin position="371"/>
        <end position="773"/>
    </location>
</feature>
<name>A0ABZ2YYQ4_9BACT</name>
<dbReference type="InterPro" id="IPR013784">
    <property type="entry name" value="Carb-bd-like_fold"/>
</dbReference>
<evidence type="ECO:0000256" key="3">
    <source>
        <dbReference type="ARBA" id="ARBA00023237"/>
    </source>
</evidence>
<accession>A0ABZ2YYQ4</accession>
<keyword evidence="3" id="KW-0998">Cell outer membrane</keyword>
<dbReference type="EMBL" id="CP150096">
    <property type="protein sequence ID" value="WZN45126.1"/>
    <property type="molecule type" value="Genomic_DNA"/>
</dbReference>